<evidence type="ECO:0000256" key="1">
    <source>
        <dbReference type="SAM" id="MobiDB-lite"/>
    </source>
</evidence>
<dbReference type="Proteomes" id="UP000669179">
    <property type="component" value="Unassembled WGS sequence"/>
</dbReference>
<name>A0A939PNZ8_9ACTN</name>
<reference evidence="2" key="1">
    <citation type="submission" date="2021-03" db="EMBL/GenBank/DDBJ databases">
        <authorList>
            <person name="Kanchanasin P."/>
            <person name="Saeng-In P."/>
            <person name="Phongsopitanun W."/>
            <person name="Yuki M."/>
            <person name="Kudo T."/>
            <person name="Ohkuma M."/>
            <person name="Tanasupawat S."/>
        </authorList>
    </citation>
    <scope>NUCLEOTIDE SEQUENCE</scope>
    <source>
        <strain evidence="2">GKU 128</strain>
    </source>
</reference>
<dbReference type="RefSeq" id="WP_208264108.1">
    <property type="nucleotide sequence ID" value="NZ_JAGEOJ010000045.1"/>
</dbReference>
<keyword evidence="3" id="KW-1185">Reference proteome</keyword>
<feature type="compositionally biased region" description="Polar residues" evidence="1">
    <location>
        <begin position="27"/>
        <end position="36"/>
    </location>
</feature>
<dbReference type="EMBL" id="JAGEOJ010000045">
    <property type="protein sequence ID" value="MBO2455867.1"/>
    <property type="molecule type" value="Genomic_DNA"/>
</dbReference>
<accession>A0A939PNZ8</accession>
<gene>
    <name evidence="2" type="ORF">J4573_52945</name>
</gene>
<evidence type="ECO:0000313" key="2">
    <source>
        <dbReference type="EMBL" id="MBO2455867.1"/>
    </source>
</evidence>
<proteinExistence type="predicted"/>
<feature type="region of interest" description="Disordered" evidence="1">
    <location>
        <begin position="1"/>
        <end position="46"/>
    </location>
</feature>
<sequence>MGAHSRPQPTRSERRTARRAGPGRQRTAGSTQTAANVRTVRGEAPDPPDRLAVLEAVAACLADVHALDTQIVAQDGHVWLFVVERATRRRVYLSLAYAERDWWIVSQSGMLLAHVSDPARAGRYVRGAMA</sequence>
<comment type="caution">
    <text evidence="2">The sequence shown here is derived from an EMBL/GenBank/DDBJ whole genome shotgun (WGS) entry which is preliminary data.</text>
</comment>
<protein>
    <submittedName>
        <fullName evidence="2">Uncharacterized protein</fullName>
    </submittedName>
</protein>
<organism evidence="2 3">
    <name type="scientific">Actinomadura barringtoniae</name>
    <dbReference type="NCBI Taxonomy" id="1427535"/>
    <lineage>
        <taxon>Bacteria</taxon>
        <taxon>Bacillati</taxon>
        <taxon>Actinomycetota</taxon>
        <taxon>Actinomycetes</taxon>
        <taxon>Streptosporangiales</taxon>
        <taxon>Thermomonosporaceae</taxon>
        <taxon>Actinomadura</taxon>
    </lineage>
</organism>
<dbReference type="AlphaFoldDB" id="A0A939PNZ8"/>
<evidence type="ECO:0000313" key="3">
    <source>
        <dbReference type="Proteomes" id="UP000669179"/>
    </source>
</evidence>